<organism evidence="7 8">
    <name type="scientific">Thauera sedimentorum</name>
    <dbReference type="NCBI Taxonomy" id="2767595"/>
    <lineage>
        <taxon>Bacteria</taxon>
        <taxon>Pseudomonadati</taxon>
        <taxon>Pseudomonadota</taxon>
        <taxon>Betaproteobacteria</taxon>
        <taxon>Rhodocyclales</taxon>
        <taxon>Zoogloeaceae</taxon>
        <taxon>Thauera</taxon>
    </lineage>
</organism>
<dbReference type="EMBL" id="JACYTO010000001">
    <property type="protein sequence ID" value="MBD8503096.1"/>
    <property type="molecule type" value="Genomic_DNA"/>
</dbReference>
<feature type="transmembrane region" description="Helical" evidence="5">
    <location>
        <begin position="79"/>
        <end position="103"/>
    </location>
</feature>
<feature type="transmembrane region" description="Helical" evidence="5">
    <location>
        <begin position="7"/>
        <end position="28"/>
    </location>
</feature>
<proteinExistence type="predicted"/>
<keyword evidence="4 5" id="KW-0472">Membrane</keyword>
<evidence type="ECO:0000256" key="5">
    <source>
        <dbReference type="SAM" id="Phobius"/>
    </source>
</evidence>
<evidence type="ECO:0000256" key="3">
    <source>
        <dbReference type="ARBA" id="ARBA00022989"/>
    </source>
</evidence>
<dbReference type="Proteomes" id="UP000603602">
    <property type="component" value="Unassembled WGS sequence"/>
</dbReference>
<feature type="transmembrane region" description="Helical" evidence="5">
    <location>
        <begin position="123"/>
        <end position="147"/>
    </location>
</feature>
<dbReference type="InterPro" id="IPR025423">
    <property type="entry name" value="TMEM205-like"/>
</dbReference>
<comment type="subcellular location">
    <subcellularLocation>
        <location evidence="1">Membrane</location>
    </subcellularLocation>
</comment>
<keyword evidence="2 5" id="KW-0812">Transmembrane</keyword>
<dbReference type="Pfam" id="PF13664">
    <property type="entry name" value="DUF4149"/>
    <property type="match status" value="1"/>
</dbReference>
<protein>
    <submittedName>
        <fullName evidence="7">DUF4149 domain-containing protein</fullName>
    </submittedName>
</protein>
<gene>
    <name evidence="7" type="ORF">IFO67_09395</name>
</gene>
<sequence>MRRLADYAFLLALTLWVGALWVVGYLVAPTLFAMIGDRVLAGNVAGRLFASVGWIGVACAGYLLLFLALRQGWAAFRGWVFWLVVLMLAASLAILFGIQPLMAQLKAEAWPREVMDSALRDRFATWHGVSSVLYLVQSVAGLVLLVAPRRVLR</sequence>
<keyword evidence="3 5" id="KW-1133">Transmembrane helix</keyword>
<keyword evidence="8" id="KW-1185">Reference proteome</keyword>
<name>A0ABR9BA75_9RHOO</name>
<feature type="transmembrane region" description="Helical" evidence="5">
    <location>
        <begin position="48"/>
        <end position="67"/>
    </location>
</feature>
<evidence type="ECO:0000313" key="7">
    <source>
        <dbReference type="EMBL" id="MBD8503096.1"/>
    </source>
</evidence>
<comment type="caution">
    <text evidence="7">The sequence shown here is derived from an EMBL/GenBank/DDBJ whole genome shotgun (WGS) entry which is preliminary data.</text>
</comment>
<evidence type="ECO:0000259" key="6">
    <source>
        <dbReference type="Pfam" id="PF13664"/>
    </source>
</evidence>
<dbReference type="RefSeq" id="WP_187717829.1">
    <property type="nucleotide sequence ID" value="NZ_JACTAH010000001.1"/>
</dbReference>
<evidence type="ECO:0000313" key="8">
    <source>
        <dbReference type="Proteomes" id="UP000603602"/>
    </source>
</evidence>
<feature type="domain" description="TMEM205-like" evidence="6">
    <location>
        <begin position="11"/>
        <end position="109"/>
    </location>
</feature>
<evidence type="ECO:0000256" key="4">
    <source>
        <dbReference type="ARBA" id="ARBA00023136"/>
    </source>
</evidence>
<evidence type="ECO:0000256" key="2">
    <source>
        <dbReference type="ARBA" id="ARBA00022692"/>
    </source>
</evidence>
<reference evidence="8" key="1">
    <citation type="submission" date="2023-07" db="EMBL/GenBank/DDBJ databases">
        <title>Thauera sp. CAU 1555 isolated from sand of Yaerae Beach.</title>
        <authorList>
            <person name="Kim W."/>
        </authorList>
    </citation>
    <scope>NUCLEOTIDE SEQUENCE [LARGE SCALE GENOMIC DNA]</scope>
    <source>
        <strain evidence="8">CAU 1555</strain>
    </source>
</reference>
<accession>A0ABR9BA75</accession>
<evidence type="ECO:0000256" key="1">
    <source>
        <dbReference type="ARBA" id="ARBA00004370"/>
    </source>
</evidence>